<accession>A0AAJ0B9H2</accession>
<dbReference type="EMBL" id="MU839836">
    <property type="protein sequence ID" value="KAK1754160.1"/>
    <property type="molecule type" value="Genomic_DNA"/>
</dbReference>
<keyword evidence="3" id="KW-1185">Reference proteome</keyword>
<dbReference type="Proteomes" id="UP001239445">
    <property type="component" value="Unassembled WGS sequence"/>
</dbReference>
<evidence type="ECO:0000256" key="1">
    <source>
        <dbReference type="SAM" id="MobiDB-lite"/>
    </source>
</evidence>
<reference evidence="2" key="1">
    <citation type="submission" date="2023-06" db="EMBL/GenBank/DDBJ databases">
        <title>Genome-scale phylogeny and comparative genomics of the fungal order Sordariales.</title>
        <authorList>
            <consortium name="Lawrence Berkeley National Laboratory"/>
            <person name="Hensen N."/>
            <person name="Bonometti L."/>
            <person name="Westerberg I."/>
            <person name="Brannstrom I.O."/>
            <person name="Guillou S."/>
            <person name="Cros-Aarteil S."/>
            <person name="Calhoun S."/>
            <person name="Haridas S."/>
            <person name="Kuo A."/>
            <person name="Mondo S."/>
            <person name="Pangilinan J."/>
            <person name="Riley R."/>
            <person name="Labutti K."/>
            <person name="Andreopoulos B."/>
            <person name="Lipzen A."/>
            <person name="Chen C."/>
            <person name="Yanf M."/>
            <person name="Daum C."/>
            <person name="Ng V."/>
            <person name="Clum A."/>
            <person name="Steindorff A."/>
            <person name="Ohm R."/>
            <person name="Martin F."/>
            <person name="Silar P."/>
            <person name="Natvig D."/>
            <person name="Lalanne C."/>
            <person name="Gautier V."/>
            <person name="Ament-Velasquez S.L."/>
            <person name="Kruys A."/>
            <person name="Hutchinson M.I."/>
            <person name="Powell A.J."/>
            <person name="Barry K."/>
            <person name="Miller A.N."/>
            <person name="Grigoriev I.V."/>
            <person name="Debuchy R."/>
            <person name="Gladieux P."/>
            <person name="Thoren M.H."/>
            <person name="Johannesson H."/>
        </authorList>
    </citation>
    <scope>NUCLEOTIDE SEQUENCE</scope>
    <source>
        <strain evidence="2">PSN4</strain>
    </source>
</reference>
<protein>
    <submittedName>
        <fullName evidence="2">Uncharacterized protein</fullName>
    </submittedName>
</protein>
<evidence type="ECO:0000313" key="2">
    <source>
        <dbReference type="EMBL" id="KAK1754160.1"/>
    </source>
</evidence>
<feature type="compositionally biased region" description="Basic and acidic residues" evidence="1">
    <location>
        <begin position="79"/>
        <end position="90"/>
    </location>
</feature>
<feature type="region of interest" description="Disordered" evidence="1">
    <location>
        <begin position="1"/>
        <end position="35"/>
    </location>
</feature>
<name>A0AAJ0B9H2_9PEZI</name>
<dbReference type="AlphaFoldDB" id="A0AAJ0B9H2"/>
<evidence type="ECO:0000313" key="3">
    <source>
        <dbReference type="Proteomes" id="UP001239445"/>
    </source>
</evidence>
<feature type="compositionally biased region" description="Polar residues" evidence="1">
    <location>
        <begin position="1"/>
        <end position="10"/>
    </location>
</feature>
<proteinExistence type="predicted"/>
<comment type="caution">
    <text evidence="2">The sequence shown here is derived from an EMBL/GenBank/DDBJ whole genome shotgun (WGS) entry which is preliminary data.</text>
</comment>
<gene>
    <name evidence="2" type="ORF">QBC47DRAFT_403546</name>
</gene>
<organism evidence="2 3">
    <name type="scientific">Echria macrotheca</name>
    <dbReference type="NCBI Taxonomy" id="438768"/>
    <lineage>
        <taxon>Eukaryota</taxon>
        <taxon>Fungi</taxon>
        <taxon>Dikarya</taxon>
        <taxon>Ascomycota</taxon>
        <taxon>Pezizomycotina</taxon>
        <taxon>Sordariomycetes</taxon>
        <taxon>Sordariomycetidae</taxon>
        <taxon>Sordariales</taxon>
        <taxon>Schizotheciaceae</taxon>
        <taxon>Echria</taxon>
    </lineage>
</organism>
<sequence length="90" mass="9954">MPGQTISKTPSRPDRAVRKGGSGTSSAVGNVEEVVDPLLTPEHSIRLQNSTGSDIIMQLLDELVTKSPGRVPRRCRKPPPHDFERSIRRR</sequence>
<feature type="region of interest" description="Disordered" evidence="1">
    <location>
        <begin position="68"/>
        <end position="90"/>
    </location>
</feature>